<feature type="repeat" description="ANK" evidence="9">
    <location>
        <begin position="431"/>
        <end position="463"/>
    </location>
</feature>
<feature type="compositionally biased region" description="Basic and acidic residues" evidence="10">
    <location>
        <begin position="1779"/>
        <end position="1804"/>
    </location>
</feature>
<feature type="repeat" description="ANK" evidence="9">
    <location>
        <begin position="105"/>
        <end position="130"/>
    </location>
</feature>
<dbReference type="PROSITE" id="PS50017">
    <property type="entry name" value="DEATH_DOMAIN"/>
    <property type="match status" value="1"/>
</dbReference>
<dbReference type="Gene3D" id="1.10.533.10">
    <property type="entry name" value="Death Domain, Fas"/>
    <property type="match status" value="1"/>
</dbReference>
<feature type="domain" description="ZU5" evidence="12">
    <location>
        <begin position="887"/>
        <end position="1042"/>
    </location>
</feature>
<dbReference type="InterPro" id="IPR011029">
    <property type="entry name" value="DEATH-like_dom_sf"/>
</dbReference>
<evidence type="ECO:0000256" key="8">
    <source>
        <dbReference type="ARBA" id="ARBA00023212"/>
    </source>
</evidence>
<dbReference type="PROSITE" id="PS51145">
    <property type="entry name" value="ZU5"/>
    <property type="match status" value="2"/>
</dbReference>
<keyword evidence="4" id="KW-0597">Phosphoprotein</keyword>
<evidence type="ECO:0000313" key="13">
    <source>
        <dbReference type="EMBL" id="KAA3680037.1"/>
    </source>
</evidence>
<evidence type="ECO:0000256" key="3">
    <source>
        <dbReference type="ARBA" id="ARBA00022490"/>
    </source>
</evidence>
<evidence type="ECO:0000256" key="4">
    <source>
        <dbReference type="ARBA" id="ARBA00022553"/>
    </source>
</evidence>
<feature type="region of interest" description="Disordered" evidence="10">
    <location>
        <begin position="1606"/>
        <end position="1840"/>
    </location>
</feature>
<feature type="compositionally biased region" description="Polar residues" evidence="10">
    <location>
        <begin position="1745"/>
        <end position="1757"/>
    </location>
</feature>
<feature type="domain" description="Death" evidence="11">
    <location>
        <begin position="1506"/>
        <end position="1556"/>
    </location>
</feature>
<protein>
    <submittedName>
        <fullName evidence="13">Ankyrin</fullName>
    </submittedName>
</protein>
<dbReference type="GO" id="GO:0007165">
    <property type="term" value="P:signal transduction"/>
    <property type="evidence" value="ECO:0007669"/>
    <property type="project" value="InterPro"/>
</dbReference>
<dbReference type="PROSITE" id="PS50297">
    <property type="entry name" value="ANK_REP_REGION"/>
    <property type="match status" value="19"/>
</dbReference>
<dbReference type="InterPro" id="IPR036770">
    <property type="entry name" value="Ankyrin_rpt-contain_sf"/>
</dbReference>
<dbReference type="FunFam" id="2.60.220.30:FF:000002">
    <property type="entry name" value="Ankyrin-3 isoform 2"/>
    <property type="match status" value="1"/>
</dbReference>
<dbReference type="Gene3D" id="1.25.40.20">
    <property type="entry name" value="Ankyrin repeat-containing domain"/>
    <property type="match status" value="3"/>
</dbReference>
<evidence type="ECO:0000256" key="5">
    <source>
        <dbReference type="ARBA" id="ARBA00022737"/>
    </source>
</evidence>
<feature type="repeat" description="ANK" evidence="9">
    <location>
        <begin position="464"/>
        <end position="496"/>
    </location>
</feature>
<evidence type="ECO:0000256" key="9">
    <source>
        <dbReference type="PROSITE-ProRule" id="PRU00023"/>
    </source>
</evidence>
<feature type="repeat" description="ANK" evidence="9">
    <location>
        <begin position="563"/>
        <end position="584"/>
    </location>
</feature>
<sequence length="1899" mass="206917">MLRLQNGLNALHLASKEGHHEVVRELLARGADPNRATKKGNTALHIASLAGQFEVVKILLDAGSNVNTQAQNGFTPLYMAAQENHLEVVKLLLTKHANPALTTDDGFTPLAVALQQGHDRIVALLLENDSRGKVCLPALHIAAKKDDVKAANLLLNSDVNVDHQSSSGFTPLHIAAHYGNVNMTDLLISRGANINFQAKNNITPLHVACKWGNHGVAERLIKANAELDCRTRDGLTPLHCASRSGHDIVVQLLLNANANFGAKTRSGLNALHMAAQGDHVDTARLLLQRGLPLDDTTIDFLTALHVAAHCGNVQVAKLLLERGCDVNTRALNGFTPLHIACQKNRIKIVELLLKYNCMIEATTESGLTPLHVASFMGHLSIVVLLLQHGANPNCPTVRSETALHLAARAGQTEVARLLLRNGAQVDVRARGHQTPLHIASRIGSTELVSLLLENSAHLQAATKDTYTPLHLAAKANHTEVCQILLRAGAQLETVTRSGFTPLHLATKHLHPEAVELLLSHGANVNACGRNGLTSLHLAAHYGSVNLVRLLLEHKANPLDQAKNGFTPLHIAAEKRFLEVARLLIAAIGPGDGCNTESRNGFMALHLACQDGSPEMTKLLLDSGAKVNARAKNGLTPMHLAAQEDSLEAAVLLYAHGSELDAKTKAGYTPLHTACHFGQYNWTPAHVARRQHYLNIFEVLRQVTTCVESWELEDEELMEPALTDADLHKPMVPGAPGTRHLLEQPDVMGDHPVTDTEEECIEPDYTLIPASPLFSRAATQEQHRPTDDVHTRLQFRLQNADRQSRGALDKLSTMSGEDSIHENPNADLVWRDSGIGNGVKEPVWSATQINRDFAKHGKEVTAALSSTTDWDFTPDNVPIARKPITTGFLVSFLVDARGGSMRGSRHPGLRVLVPPSAASAPTRVTCRMLRPERTTRPPQLNDSEGLACRIIELGPYPCTFNTPVLLEIPHFASLRGRQRELVVLRSDNGETWREHSLEATDQAVQSALGQNFDTLETLEELREKRIIRILTNDFPQYLAVVSRLRQETAMIGSDGGVLSSTVVPQVQAVFPEGALQKRIRVGLQAHPIPTDMVTRLLGNRVALSPIVTLEPRRRKFHKPITLTIPLPKTAMRGMLNPTTSDLKTQSTPSLRLLCSITGGTLPAQWEDITGSTPLSKVKDCVSFTTTVSARFWLLDCQNVHDSTELAGQLYREASLVPYMGKFVVFTKRLDADEALIRCFCVTDDKVDKTLECQEGFEVCAASPEVEVVEGRPAWLDAAGNLLPVAKSGEQLNLMFNAFRENRLAFPVRVRDMQAEPTGKLAFMREPRTPIKAGVPDSSYTPQKPICTLEVNIGLDQSQPAANSTMVDLGLLSLSEQLNTSVAATSAHSIPCVFPQPHSVDQTGQPGEAIDMGEKSLYGSENRLASVYAADVIARSQLDLLQVANEVGADWPLLVGMLLPESHLDTMCTVEQLVDWITQNEPRWAEAREVRGVTGDGIGAAGFAGLTVADLRTDRDQALAVLLSWREQRGDLATGNELDRALRAIGRVDVVKSCMRDIQCVTEEEEHAQASKLIDQPFGQEQTQLVSSEPASTSVVGTVTLMSGMDDLPNDQYGGASVDGELNEPREPDEPQLTPKTIIQQEAGVPILAKNSLEEKSEAERDQTELEDTEGGGLGMFIRPDYISDEHIGPEETEVDVADERVEESWQMESPPAVSTSQQGGDPFLLSAAQELRSTNEDADIVRDSESMTASVEGTSETTGEADVKAEDLTSPSGNSTVPEVIHDVAENDQEHSLMLNKDTEIRNEEETPTADLQESVVDNAAEDEHLVDAHHTGGERPSSGVLSVPVRCYSEEGVEMVEEDVIHDLPMDQTSYSEAQSHVQNLQTAHHGVISQPEEKQSQD</sequence>
<dbReference type="InterPro" id="IPR002110">
    <property type="entry name" value="Ankyrin_rpt"/>
</dbReference>
<dbReference type="PANTHER" id="PTHR24123:SF141">
    <property type="entry name" value="ANKYRIN 2, ISOFORM U"/>
    <property type="match status" value="1"/>
</dbReference>
<keyword evidence="14" id="KW-1185">Reference proteome</keyword>
<proteinExistence type="predicted"/>
<evidence type="ECO:0000259" key="11">
    <source>
        <dbReference type="PROSITE" id="PS50017"/>
    </source>
</evidence>
<dbReference type="SMART" id="SM00248">
    <property type="entry name" value="ANK"/>
    <property type="match status" value="21"/>
</dbReference>
<dbReference type="GO" id="GO:0016020">
    <property type="term" value="C:membrane"/>
    <property type="evidence" value="ECO:0007669"/>
    <property type="project" value="UniProtKB-SubCell"/>
</dbReference>
<evidence type="ECO:0000313" key="14">
    <source>
        <dbReference type="Proteomes" id="UP000324629"/>
    </source>
</evidence>
<feature type="repeat" description="ANK" evidence="9">
    <location>
        <begin position="39"/>
        <end position="71"/>
    </location>
</feature>
<dbReference type="InterPro" id="IPR000906">
    <property type="entry name" value="ZU5_dom"/>
</dbReference>
<dbReference type="InterPro" id="IPR040745">
    <property type="entry name" value="Ankyrin_UPA"/>
</dbReference>
<dbReference type="Pfam" id="PF00791">
    <property type="entry name" value="ZU5"/>
    <property type="match status" value="2"/>
</dbReference>
<feature type="repeat" description="ANK" evidence="9">
    <location>
        <begin position="599"/>
        <end position="631"/>
    </location>
</feature>
<evidence type="ECO:0000259" key="12">
    <source>
        <dbReference type="PROSITE" id="PS51145"/>
    </source>
</evidence>
<evidence type="ECO:0000256" key="7">
    <source>
        <dbReference type="ARBA" id="ARBA00023136"/>
    </source>
</evidence>
<dbReference type="Gene3D" id="2.60.220.30">
    <property type="match status" value="2"/>
</dbReference>
<gene>
    <name evidence="13" type="ORF">DEA37_0012011</name>
</gene>
<dbReference type="GO" id="GO:0005856">
    <property type="term" value="C:cytoskeleton"/>
    <property type="evidence" value="ECO:0007669"/>
    <property type="project" value="UniProtKB-SubCell"/>
</dbReference>
<comment type="caution">
    <text evidence="13">The sequence shown here is derived from an EMBL/GenBank/DDBJ whole genome shotgun (WGS) entry which is preliminary data.</text>
</comment>
<dbReference type="PANTHER" id="PTHR24123">
    <property type="entry name" value="ANKYRIN REPEAT-CONTAINING"/>
    <property type="match status" value="1"/>
</dbReference>
<dbReference type="EMBL" id="QNGE01000552">
    <property type="protein sequence ID" value="KAA3680037.1"/>
    <property type="molecule type" value="Genomic_DNA"/>
</dbReference>
<keyword evidence="8" id="KW-0206">Cytoskeleton</keyword>
<feature type="repeat" description="ANK" evidence="9">
    <location>
        <begin position="6"/>
        <end position="38"/>
    </location>
</feature>
<accession>A0A5J4NWD4</accession>
<evidence type="ECO:0000256" key="2">
    <source>
        <dbReference type="ARBA" id="ARBA00004370"/>
    </source>
</evidence>
<dbReference type="PRINTS" id="PR01415">
    <property type="entry name" value="ANKYRIN"/>
</dbReference>
<feature type="repeat" description="ANK" evidence="9">
    <location>
        <begin position="167"/>
        <end position="199"/>
    </location>
</feature>
<dbReference type="Gene3D" id="2.60.40.2660">
    <property type="match status" value="1"/>
</dbReference>
<feature type="repeat" description="ANK" evidence="9">
    <location>
        <begin position="299"/>
        <end position="331"/>
    </location>
</feature>
<organism evidence="13 14">
    <name type="scientific">Paragonimus westermani</name>
    <dbReference type="NCBI Taxonomy" id="34504"/>
    <lineage>
        <taxon>Eukaryota</taxon>
        <taxon>Metazoa</taxon>
        <taxon>Spiralia</taxon>
        <taxon>Lophotrochozoa</taxon>
        <taxon>Platyhelminthes</taxon>
        <taxon>Trematoda</taxon>
        <taxon>Digenea</taxon>
        <taxon>Plagiorchiida</taxon>
        <taxon>Troglotremata</taxon>
        <taxon>Troglotrematidae</taxon>
        <taxon>Paragonimus</taxon>
    </lineage>
</organism>
<dbReference type="SMART" id="SM00218">
    <property type="entry name" value="ZU5"/>
    <property type="match status" value="1"/>
</dbReference>
<feature type="compositionally biased region" description="Polar residues" evidence="10">
    <location>
        <begin position="1867"/>
        <end position="1883"/>
    </location>
</feature>
<feature type="repeat" description="ANK" evidence="9">
    <location>
        <begin position="497"/>
        <end position="529"/>
    </location>
</feature>
<dbReference type="Pfam" id="PF00023">
    <property type="entry name" value="Ank"/>
    <property type="match status" value="2"/>
</dbReference>
<dbReference type="SUPFAM" id="SSF48403">
    <property type="entry name" value="Ankyrin repeat"/>
    <property type="match status" value="2"/>
</dbReference>
<dbReference type="PROSITE" id="PS50088">
    <property type="entry name" value="ANK_REPEAT"/>
    <property type="match status" value="19"/>
</dbReference>
<keyword evidence="3" id="KW-0963">Cytoplasm</keyword>
<evidence type="ECO:0000256" key="10">
    <source>
        <dbReference type="SAM" id="MobiDB-lite"/>
    </source>
</evidence>
<comment type="subcellular location">
    <subcellularLocation>
        <location evidence="1">Cytoplasm</location>
        <location evidence="1">Cytoskeleton</location>
    </subcellularLocation>
    <subcellularLocation>
        <location evidence="2">Membrane</location>
    </subcellularLocation>
</comment>
<evidence type="ECO:0000256" key="1">
    <source>
        <dbReference type="ARBA" id="ARBA00004245"/>
    </source>
</evidence>
<feature type="compositionally biased region" description="Basic and acidic residues" evidence="10">
    <location>
        <begin position="1650"/>
        <end position="1662"/>
    </location>
</feature>
<dbReference type="Proteomes" id="UP000324629">
    <property type="component" value="Unassembled WGS sequence"/>
</dbReference>
<feature type="repeat" description="ANK" evidence="9">
    <location>
        <begin position="72"/>
        <end position="104"/>
    </location>
</feature>
<feature type="repeat" description="ANK" evidence="9">
    <location>
        <begin position="200"/>
        <end position="232"/>
    </location>
</feature>
<keyword evidence="6 9" id="KW-0040">ANK repeat</keyword>
<feature type="repeat" description="ANK" evidence="9">
    <location>
        <begin position="398"/>
        <end position="430"/>
    </location>
</feature>
<dbReference type="InterPro" id="IPR051165">
    <property type="entry name" value="Multifunctional_ANK_Repeat"/>
</dbReference>
<feature type="domain" description="ZU5" evidence="12">
    <location>
        <begin position="1044"/>
        <end position="1155"/>
    </location>
</feature>
<feature type="repeat" description="ANK" evidence="9">
    <location>
        <begin position="530"/>
        <end position="556"/>
    </location>
</feature>
<feature type="repeat" description="ANK" evidence="9">
    <location>
        <begin position="266"/>
        <end position="298"/>
    </location>
</feature>
<feature type="repeat" description="ANK" evidence="9">
    <location>
        <begin position="233"/>
        <end position="265"/>
    </location>
</feature>
<feature type="compositionally biased region" description="Basic and acidic residues" evidence="10">
    <location>
        <begin position="1732"/>
        <end position="1744"/>
    </location>
</feature>
<feature type="compositionally biased region" description="Basic and acidic residues" evidence="10">
    <location>
        <begin position="1821"/>
        <end position="1833"/>
    </location>
</feature>
<dbReference type="InterPro" id="IPR000488">
    <property type="entry name" value="Death_dom"/>
</dbReference>
<feature type="repeat" description="ANK" evidence="9">
    <location>
        <begin position="332"/>
        <end position="364"/>
    </location>
</feature>
<dbReference type="Pfam" id="PF17809">
    <property type="entry name" value="UPA_2"/>
    <property type="match status" value="1"/>
</dbReference>
<keyword evidence="7" id="KW-0472">Membrane</keyword>
<dbReference type="FunFam" id="1.25.40.20:FF:000003">
    <property type="entry name" value="Ankyrin, isoform B"/>
    <property type="match status" value="1"/>
</dbReference>
<feature type="repeat" description="ANK" evidence="9">
    <location>
        <begin position="365"/>
        <end position="397"/>
    </location>
</feature>
<evidence type="ECO:0000256" key="6">
    <source>
        <dbReference type="ARBA" id="ARBA00023043"/>
    </source>
</evidence>
<feature type="repeat" description="ANK" evidence="9">
    <location>
        <begin position="632"/>
        <end position="664"/>
    </location>
</feature>
<feature type="region of interest" description="Disordered" evidence="10">
    <location>
        <begin position="1867"/>
        <end position="1899"/>
    </location>
</feature>
<name>A0A5J4NWD4_9TREM</name>
<reference evidence="13 14" key="1">
    <citation type="journal article" date="2019" name="Gigascience">
        <title>Whole-genome sequence of the oriental lung fluke Paragonimus westermani.</title>
        <authorList>
            <person name="Oey H."/>
            <person name="Zakrzewski M."/>
            <person name="Narain K."/>
            <person name="Devi K.R."/>
            <person name="Agatsuma T."/>
            <person name="Nawaratna S."/>
            <person name="Gobert G.N."/>
            <person name="Jones M.K."/>
            <person name="Ragan M.A."/>
            <person name="McManus D.P."/>
            <person name="Krause L."/>
        </authorList>
    </citation>
    <scope>NUCLEOTIDE SEQUENCE [LARGE SCALE GENOMIC DNA]</scope>
    <source>
        <strain evidence="13 14">IND2009</strain>
    </source>
</reference>
<keyword evidence="5" id="KW-0677">Repeat</keyword>
<dbReference type="FunFam" id="2.60.220.30:FF:000001">
    <property type="entry name" value="Ankyrin-3 isoform 2"/>
    <property type="match status" value="1"/>
</dbReference>
<dbReference type="Pfam" id="PF12796">
    <property type="entry name" value="Ank_2"/>
    <property type="match status" value="7"/>
</dbReference>